<dbReference type="PANTHER" id="PTHR47737">
    <property type="entry name" value="GLYCINE BETAINE/PROLINE BETAINE TRANSPORT SYSTEM PERMEASE PROTEIN PROW"/>
    <property type="match status" value="1"/>
</dbReference>
<evidence type="ECO:0000256" key="2">
    <source>
        <dbReference type="ARBA" id="ARBA00022448"/>
    </source>
</evidence>
<dbReference type="PROSITE" id="PS51318">
    <property type="entry name" value="TAT"/>
    <property type="match status" value="1"/>
</dbReference>
<evidence type="ECO:0000256" key="4">
    <source>
        <dbReference type="ARBA" id="ARBA00023136"/>
    </source>
</evidence>
<reference evidence="6" key="1">
    <citation type="submission" date="2020-02" db="EMBL/GenBank/DDBJ databases">
        <authorList>
            <person name="Meier V. D."/>
        </authorList>
    </citation>
    <scope>NUCLEOTIDE SEQUENCE</scope>
    <source>
        <strain evidence="6">AVDCRST_MAG05</strain>
    </source>
</reference>
<keyword evidence="4" id="KW-0472">Membrane</keyword>
<dbReference type="Gene3D" id="3.40.190.100">
    <property type="entry name" value="Glycine betaine-binding periplasmic protein, domain 2"/>
    <property type="match status" value="1"/>
</dbReference>
<evidence type="ECO:0000313" key="6">
    <source>
        <dbReference type="EMBL" id="CAA9527385.1"/>
    </source>
</evidence>
<dbReference type="EMBL" id="CADCVM010000449">
    <property type="protein sequence ID" value="CAA9527385.1"/>
    <property type="molecule type" value="Genomic_DNA"/>
</dbReference>
<dbReference type="Pfam" id="PF04069">
    <property type="entry name" value="OpuAC"/>
    <property type="match status" value="1"/>
</dbReference>
<dbReference type="GO" id="GO:0015871">
    <property type="term" value="P:choline transport"/>
    <property type="evidence" value="ECO:0007669"/>
    <property type="project" value="TreeGrafter"/>
</dbReference>
<organism evidence="6">
    <name type="scientific">uncultured Rubrobacteraceae bacterium</name>
    <dbReference type="NCBI Taxonomy" id="349277"/>
    <lineage>
        <taxon>Bacteria</taxon>
        <taxon>Bacillati</taxon>
        <taxon>Actinomycetota</taxon>
        <taxon>Rubrobacteria</taxon>
        <taxon>Rubrobacterales</taxon>
        <taxon>Rubrobacteraceae</taxon>
        <taxon>environmental samples</taxon>
    </lineage>
</organism>
<evidence type="ECO:0000256" key="1">
    <source>
        <dbReference type="ARBA" id="ARBA00004236"/>
    </source>
</evidence>
<feature type="domain" description="ABC-type glycine betaine transport system substrate-binding" evidence="5">
    <location>
        <begin position="42"/>
        <end position="290"/>
    </location>
</feature>
<dbReference type="GO" id="GO:0005275">
    <property type="term" value="F:amine transmembrane transporter activity"/>
    <property type="evidence" value="ECO:0007669"/>
    <property type="project" value="TreeGrafter"/>
</dbReference>
<dbReference type="InterPro" id="IPR007210">
    <property type="entry name" value="ABC_Gly_betaine_transp_sub-bd"/>
</dbReference>
<sequence length="305" mass="33041">MRDRLTRRDMLKLSGGTLASVSLLGLAGCGSGGSGSSDNSSKTLTLGNIGWAENIAVANLTKVIFEEDLGYGEVELKLLDVGPLFQGVAGGDLHAFQDVWMPNHEQLLSKVGDDVQHLDPWFQGQTAFGLAVPKYMSDIKSIADLNGAGTDTILGIEPGAPFVAQVEDKVIPAYNLNLDLKASSTAGMLSEAERLYSDEEPFVFMPWVPHPMNETFEYQFLEDPKDAQGVFDQPAKISTVVNADLKEDDPNALAFMNAYTLNESQLNTLMDEISKADDDGVAGSKAWLKKNRDVVKPWIDAAKQA</sequence>
<dbReference type="GO" id="GO:0015226">
    <property type="term" value="F:carnitine transmembrane transporter activity"/>
    <property type="evidence" value="ECO:0007669"/>
    <property type="project" value="TreeGrafter"/>
</dbReference>
<dbReference type="CDD" id="cd13639">
    <property type="entry name" value="PBP2_OpuAC_like"/>
    <property type="match status" value="1"/>
</dbReference>
<dbReference type="PROSITE" id="PS51257">
    <property type="entry name" value="PROKAR_LIPOPROTEIN"/>
    <property type="match status" value="1"/>
</dbReference>
<gene>
    <name evidence="6" type="ORF">AVDCRST_MAG05-4093</name>
</gene>
<keyword evidence="3" id="KW-1003">Cell membrane</keyword>
<evidence type="ECO:0000259" key="5">
    <source>
        <dbReference type="Pfam" id="PF04069"/>
    </source>
</evidence>
<dbReference type="SUPFAM" id="SSF53850">
    <property type="entry name" value="Periplasmic binding protein-like II"/>
    <property type="match status" value="1"/>
</dbReference>
<dbReference type="PANTHER" id="PTHR47737:SF1">
    <property type="entry name" value="GLYCINE BETAINE_PROLINE BETAINE TRANSPORT SYSTEM PERMEASE PROTEIN PROW"/>
    <property type="match status" value="1"/>
</dbReference>
<evidence type="ECO:0000256" key="3">
    <source>
        <dbReference type="ARBA" id="ARBA00022475"/>
    </source>
</evidence>
<keyword evidence="2" id="KW-0813">Transport</keyword>
<dbReference type="GO" id="GO:0031460">
    <property type="term" value="P:glycine betaine transport"/>
    <property type="evidence" value="ECO:0007669"/>
    <property type="project" value="TreeGrafter"/>
</dbReference>
<protein>
    <submittedName>
        <fullName evidence="6">Glycine betaine ABC transport system, glycine betaine-binding protein OpuAC</fullName>
    </submittedName>
</protein>
<proteinExistence type="predicted"/>
<comment type="subcellular location">
    <subcellularLocation>
        <location evidence="1">Cell membrane</location>
    </subcellularLocation>
</comment>
<dbReference type="GO" id="GO:0043190">
    <property type="term" value="C:ATP-binding cassette (ABC) transporter complex"/>
    <property type="evidence" value="ECO:0007669"/>
    <property type="project" value="InterPro"/>
</dbReference>
<dbReference type="AlphaFoldDB" id="A0A6J4TMQ9"/>
<dbReference type="Gene3D" id="3.40.190.10">
    <property type="entry name" value="Periplasmic binding protein-like II"/>
    <property type="match status" value="1"/>
</dbReference>
<accession>A0A6J4TMQ9</accession>
<name>A0A6J4TMQ9_9ACTN</name>
<dbReference type="InterPro" id="IPR006311">
    <property type="entry name" value="TAT_signal"/>
</dbReference>